<proteinExistence type="predicted"/>
<organism evidence="1 2">
    <name type="scientific">Fusarium duplospermum</name>
    <dbReference type="NCBI Taxonomy" id="1325734"/>
    <lineage>
        <taxon>Eukaryota</taxon>
        <taxon>Fungi</taxon>
        <taxon>Dikarya</taxon>
        <taxon>Ascomycota</taxon>
        <taxon>Pezizomycotina</taxon>
        <taxon>Sordariomycetes</taxon>
        <taxon>Hypocreomycetidae</taxon>
        <taxon>Hypocreales</taxon>
        <taxon>Nectriaceae</taxon>
        <taxon>Fusarium</taxon>
        <taxon>Fusarium solani species complex</taxon>
    </lineage>
</organism>
<dbReference type="STRING" id="1325734.A0A428Q9D3"/>
<evidence type="ECO:0000313" key="2">
    <source>
        <dbReference type="Proteomes" id="UP000288168"/>
    </source>
</evidence>
<dbReference type="AlphaFoldDB" id="A0A428Q9D3"/>
<name>A0A428Q9D3_9HYPO</name>
<reference evidence="1 2" key="1">
    <citation type="submission" date="2017-06" db="EMBL/GenBank/DDBJ databases">
        <title>Comparative genomic analysis of Ambrosia Fusariam Clade fungi.</title>
        <authorList>
            <person name="Stajich J.E."/>
            <person name="Carrillo J."/>
            <person name="Kijimoto T."/>
            <person name="Eskalen A."/>
            <person name="O'Donnell K."/>
            <person name="Kasson M."/>
        </authorList>
    </citation>
    <scope>NUCLEOTIDE SEQUENCE [LARGE SCALE GENOMIC DNA]</scope>
    <source>
        <strain evidence="1 2">NRRL62584</strain>
    </source>
</reference>
<dbReference type="Proteomes" id="UP000288168">
    <property type="component" value="Unassembled WGS sequence"/>
</dbReference>
<gene>
    <name evidence="1" type="ORF">CEP54_006027</name>
</gene>
<sequence length="291" mass="33204">MSDDVAMQDATSEEETQRLVDIVNNDSDVKESRAARTPVLKPGDLTTQEKMALIDLVILFASLQEPEPTQGEEAQTYHAFLHKVFTRWKSDKEENEPPLLDTREFPNVSVQAGVLDEDYIEHHQADHRGARLAGAPVFLDFFLRPETDICMEWINDEPWHDEIFGGEARPLENGWGFLWRDKNGQPVSRGDVTLTDDFDNITDAKVAVILKYDQDKLLRVAKYNHELVITAARRRIRKWASDGTESTPRVDEDDLVDAVDVDYETTLASDCAEDWFKRAERLVTRLRAASS</sequence>
<protein>
    <submittedName>
        <fullName evidence="1">Uncharacterized protein</fullName>
    </submittedName>
</protein>
<comment type="caution">
    <text evidence="1">The sequence shown here is derived from an EMBL/GenBank/DDBJ whole genome shotgun (WGS) entry which is preliminary data.</text>
</comment>
<evidence type="ECO:0000313" key="1">
    <source>
        <dbReference type="EMBL" id="RSL61889.1"/>
    </source>
</evidence>
<dbReference type="OrthoDB" id="5101182at2759"/>
<keyword evidence="2" id="KW-1185">Reference proteome</keyword>
<dbReference type="EMBL" id="NKCI01000048">
    <property type="protein sequence ID" value="RSL61889.1"/>
    <property type="molecule type" value="Genomic_DNA"/>
</dbReference>
<accession>A0A428Q9D3</accession>